<reference evidence="10" key="1">
    <citation type="journal article" date="2017" name="Nat. Commun.">
        <title>The asparagus genome sheds light on the origin and evolution of a young Y chromosome.</title>
        <authorList>
            <person name="Harkess A."/>
            <person name="Zhou J."/>
            <person name="Xu C."/>
            <person name="Bowers J.E."/>
            <person name="Van der Hulst R."/>
            <person name="Ayyampalayam S."/>
            <person name="Mercati F."/>
            <person name="Riccardi P."/>
            <person name="McKain M.R."/>
            <person name="Kakrana A."/>
            <person name="Tang H."/>
            <person name="Ray J."/>
            <person name="Groenendijk J."/>
            <person name="Arikit S."/>
            <person name="Mathioni S.M."/>
            <person name="Nakano M."/>
            <person name="Shan H."/>
            <person name="Telgmann-Rauber A."/>
            <person name="Kanno A."/>
            <person name="Yue Z."/>
            <person name="Chen H."/>
            <person name="Li W."/>
            <person name="Chen Y."/>
            <person name="Xu X."/>
            <person name="Zhang Y."/>
            <person name="Luo S."/>
            <person name="Chen H."/>
            <person name="Gao J."/>
            <person name="Mao Z."/>
            <person name="Pires J.C."/>
            <person name="Luo M."/>
            <person name="Kudrna D."/>
            <person name="Wing R.A."/>
            <person name="Meyers B.C."/>
            <person name="Yi K."/>
            <person name="Kong H."/>
            <person name="Lavrijsen P."/>
            <person name="Sunseri F."/>
            <person name="Falavigna A."/>
            <person name="Ye Y."/>
            <person name="Leebens-Mack J.H."/>
            <person name="Chen G."/>
        </authorList>
    </citation>
    <scope>NUCLEOTIDE SEQUENCE [LARGE SCALE GENOMIC DNA]</scope>
    <source>
        <strain evidence="10">cv. DH0086</strain>
    </source>
</reference>
<dbReference type="AlphaFoldDB" id="A0A5P1E1F7"/>
<evidence type="ECO:0000256" key="6">
    <source>
        <dbReference type="ARBA" id="ARBA00023136"/>
    </source>
</evidence>
<dbReference type="PANTHER" id="PTHR47956">
    <property type="entry name" value="CYTOCHROME P450 71B11-RELATED"/>
    <property type="match status" value="1"/>
</dbReference>
<sequence>MNYLKAVTKEILRLHPPAPLLIPRESMETCQILSYKIPARTRVIINAWAIGRDPELWKEPDKFKTERFLSSNVDFRGRDFHFIPFGAGRRICPGMQAAISTLEVTLANLVHRFDWELPEGMEIKGLDMSEAPGLTTHRKEILYLAAKPVFTL</sequence>
<dbReference type="GO" id="GO:0005506">
    <property type="term" value="F:iron ion binding"/>
    <property type="evidence" value="ECO:0007669"/>
    <property type="project" value="InterPro"/>
</dbReference>
<keyword evidence="3" id="KW-0812">Transmembrane</keyword>
<keyword evidence="5 8" id="KW-0560">Oxidoreductase</keyword>
<evidence type="ECO:0000313" key="9">
    <source>
        <dbReference type="EMBL" id="ONK56442.1"/>
    </source>
</evidence>
<evidence type="ECO:0000256" key="1">
    <source>
        <dbReference type="ARBA" id="ARBA00004167"/>
    </source>
</evidence>
<keyword evidence="7 8" id="KW-0408">Iron</keyword>
<dbReference type="GO" id="GO:0020037">
    <property type="term" value="F:heme binding"/>
    <property type="evidence" value="ECO:0007669"/>
    <property type="project" value="InterPro"/>
</dbReference>
<evidence type="ECO:0000256" key="3">
    <source>
        <dbReference type="ARBA" id="ARBA00022692"/>
    </source>
</evidence>
<keyword evidence="6" id="KW-0472">Membrane</keyword>
<keyword evidence="10" id="KW-1185">Reference proteome</keyword>
<dbReference type="InterPro" id="IPR036396">
    <property type="entry name" value="Cyt_P450_sf"/>
</dbReference>
<dbReference type="PRINTS" id="PR00385">
    <property type="entry name" value="P450"/>
</dbReference>
<dbReference type="InterPro" id="IPR002401">
    <property type="entry name" value="Cyt_P450_E_grp-I"/>
</dbReference>
<dbReference type="Proteomes" id="UP000243459">
    <property type="component" value="Chromosome 10"/>
</dbReference>
<dbReference type="InterPro" id="IPR050193">
    <property type="entry name" value="Cytochrome_P450_71"/>
</dbReference>
<dbReference type="GO" id="GO:0016020">
    <property type="term" value="C:membrane"/>
    <property type="evidence" value="ECO:0007669"/>
    <property type="project" value="UniProtKB-SubCell"/>
</dbReference>
<evidence type="ECO:0000313" key="10">
    <source>
        <dbReference type="Proteomes" id="UP000243459"/>
    </source>
</evidence>
<evidence type="ECO:0000256" key="4">
    <source>
        <dbReference type="ARBA" id="ARBA00022989"/>
    </source>
</evidence>
<name>A0A5P1E1F7_ASPOF</name>
<dbReference type="InterPro" id="IPR001128">
    <property type="entry name" value="Cyt_P450"/>
</dbReference>
<dbReference type="Gene3D" id="1.10.630.10">
    <property type="entry name" value="Cytochrome P450"/>
    <property type="match status" value="1"/>
</dbReference>
<gene>
    <name evidence="9" type="ORF">A4U43_C10F8750</name>
</gene>
<dbReference type="SUPFAM" id="SSF48264">
    <property type="entry name" value="Cytochrome P450"/>
    <property type="match status" value="1"/>
</dbReference>
<dbReference type="Pfam" id="PF00067">
    <property type="entry name" value="p450"/>
    <property type="match status" value="1"/>
</dbReference>
<comment type="subcellular location">
    <subcellularLocation>
        <location evidence="1">Membrane</location>
        <topology evidence="1">Single-pass membrane protein</topology>
    </subcellularLocation>
</comment>
<evidence type="ECO:0000256" key="8">
    <source>
        <dbReference type="RuleBase" id="RU000461"/>
    </source>
</evidence>
<evidence type="ECO:0008006" key="11">
    <source>
        <dbReference type="Google" id="ProtNLM"/>
    </source>
</evidence>
<proteinExistence type="inferred from homology"/>
<dbReference type="OMA" id="CTIDEYM"/>
<keyword evidence="8" id="KW-0503">Monooxygenase</keyword>
<dbReference type="PROSITE" id="PS00086">
    <property type="entry name" value="CYTOCHROME_P450"/>
    <property type="match status" value="1"/>
</dbReference>
<evidence type="ECO:0000256" key="2">
    <source>
        <dbReference type="ARBA" id="ARBA00010617"/>
    </source>
</evidence>
<feature type="binding site" description="axial binding residue" evidence="7">
    <location>
        <position position="92"/>
    </location>
    <ligand>
        <name>heme</name>
        <dbReference type="ChEBI" id="CHEBI:30413"/>
    </ligand>
    <ligandPart>
        <name>Fe</name>
        <dbReference type="ChEBI" id="CHEBI:18248"/>
    </ligandPart>
</feature>
<comment type="cofactor">
    <cofactor evidence="7">
        <name>heme</name>
        <dbReference type="ChEBI" id="CHEBI:30413"/>
    </cofactor>
</comment>
<dbReference type="PRINTS" id="PR00463">
    <property type="entry name" value="EP450I"/>
</dbReference>
<dbReference type="InterPro" id="IPR017972">
    <property type="entry name" value="Cyt_P450_CS"/>
</dbReference>
<keyword evidence="4" id="KW-1133">Transmembrane helix</keyword>
<comment type="similarity">
    <text evidence="2 8">Belongs to the cytochrome P450 family.</text>
</comment>
<evidence type="ECO:0000256" key="7">
    <source>
        <dbReference type="PIRSR" id="PIRSR602401-1"/>
    </source>
</evidence>
<dbReference type="GO" id="GO:0016705">
    <property type="term" value="F:oxidoreductase activity, acting on paired donors, with incorporation or reduction of molecular oxygen"/>
    <property type="evidence" value="ECO:0007669"/>
    <property type="project" value="InterPro"/>
</dbReference>
<evidence type="ECO:0000256" key="5">
    <source>
        <dbReference type="ARBA" id="ARBA00023002"/>
    </source>
</evidence>
<organism evidence="9 10">
    <name type="scientific">Asparagus officinalis</name>
    <name type="common">Garden asparagus</name>
    <dbReference type="NCBI Taxonomy" id="4686"/>
    <lineage>
        <taxon>Eukaryota</taxon>
        <taxon>Viridiplantae</taxon>
        <taxon>Streptophyta</taxon>
        <taxon>Embryophyta</taxon>
        <taxon>Tracheophyta</taxon>
        <taxon>Spermatophyta</taxon>
        <taxon>Magnoliopsida</taxon>
        <taxon>Liliopsida</taxon>
        <taxon>Asparagales</taxon>
        <taxon>Asparagaceae</taxon>
        <taxon>Asparagoideae</taxon>
        <taxon>Asparagus</taxon>
    </lineage>
</organism>
<dbReference type="GO" id="GO:0004497">
    <property type="term" value="F:monooxygenase activity"/>
    <property type="evidence" value="ECO:0007669"/>
    <property type="project" value="UniProtKB-KW"/>
</dbReference>
<keyword evidence="7 8" id="KW-0479">Metal-binding</keyword>
<keyword evidence="7 8" id="KW-0349">Heme</keyword>
<protein>
    <recommendedName>
        <fullName evidence="11">Cytochrome P450</fullName>
    </recommendedName>
</protein>
<dbReference type="Gramene" id="ONK56442">
    <property type="protein sequence ID" value="ONK56442"/>
    <property type="gene ID" value="A4U43_C10F8750"/>
</dbReference>
<accession>A0A5P1E1F7</accession>
<dbReference type="EMBL" id="CM007390">
    <property type="protein sequence ID" value="ONK56442.1"/>
    <property type="molecule type" value="Genomic_DNA"/>
</dbReference>
<dbReference type="PANTHER" id="PTHR47956:SF4">
    <property type="entry name" value="CYTOCHROME P450 71A21-RELATED"/>
    <property type="match status" value="1"/>
</dbReference>